<dbReference type="GO" id="GO:0034704">
    <property type="term" value="C:calcium channel complex"/>
    <property type="evidence" value="ECO:0007669"/>
    <property type="project" value="TreeGrafter"/>
</dbReference>
<keyword evidence="1" id="KW-1185">Reference proteome</keyword>
<dbReference type="KEGG" id="ncc:104962456"/>
<dbReference type="RefSeq" id="XP_010789195.1">
    <property type="nucleotide sequence ID" value="XM_010790893.1"/>
</dbReference>
<dbReference type="OrthoDB" id="300855at2759"/>
<organism evidence="1 2">
    <name type="scientific">Notothenia coriiceps</name>
    <name type="common">black rockcod</name>
    <dbReference type="NCBI Taxonomy" id="8208"/>
    <lineage>
        <taxon>Eukaryota</taxon>
        <taxon>Metazoa</taxon>
        <taxon>Chordata</taxon>
        <taxon>Craniata</taxon>
        <taxon>Vertebrata</taxon>
        <taxon>Euteleostomi</taxon>
        <taxon>Actinopterygii</taxon>
        <taxon>Neopterygii</taxon>
        <taxon>Teleostei</taxon>
        <taxon>Neoteleostei</taxon>
        <taxon>Acanthomorphata</taxon>
        <taxon>Eupercaria</taxon>
        <taxon>Perciformes</taxon>
        <taxon>Notothenioidei</taxon>
        <taxon>Nototheniidae</taxon>
        <taxon>Notothenia</taxon>
    </lineage>
</organism>
<dbReference type="GO" id="GO:0006941">
    <property type="term" value="P:striated muscle contraction"/>
    <property type="evidence" value="ECO:0007669"/>
    <property type="project" value="TreeGrafter"/>
</dbReference>
<reference evidence="2" key="1">
    <citation type="submission" date="2025-08" db="UniProtKB">
        <authorList>
            <consortium name="RefSeq"/>
        </authorList>
    </citation>
    <scope>IDENTIFICATION</scope>
    <source>
        <tissue evidence="2">Muscle</tissue>
    </source>
</reference>
<gene>
    <name evidence="2" type="primary">LOC104962456</name>
</gene>
<protein>
    <submittedName>
        <fullName evidence="2">Ryanodine receptor 3-like</fullName>
    </submittedName>
</protein>
<dbReference type="GO" id="GO:0033017">
    <property type="term" value="C:sarcoplasmic reticulum membrane"/>
    <property type="evidence" value="ECO:0007669"/>
    <property type="project" value="TreeGrafter"/>
</dbReference>
<dbReference type="PANTHER" id="PTHR46399">
    <property type="entry name" value="B30.2/SPRY DOMAIN-CONTAINING PROTEIN"/>
    <property type="match status" value="1"/>
</dbReference>
<sequence>MKSGSELVKASFKTFFENAAEDLEKLVEMLKLGKFMQSRAQLKSVTQSINYVTVALLPILTALFEHITTYEFGVDLLLNDVQLSCYRILACFYCLGTGKNVFVEKYESTLFLKHAAELNMIFDKTSDREEGRVVKRDHQTDGDRTSKAQRRAELEEGVEWILTKRMSLLRRYYTDRCKTRSQYSGVD</sequence>
<accession>A0A6I9PNH2</accession>
<dbReference type="AlphaFoldDB" id="A0A6I9PNH2"/>
<dbReference type="GO" id="GO:0030018">
    <property type="term" value="C:Z disc"/>
    <property type="evidence" value="ECO:0007669"/>
    <property type="project" value="TreeGrafter"/>
</dbReference>
<dbReference type="GO" id="GO:0005219">
    <property type="term" value="F:ryanodine-sensitive calcium-release channel activity"/>
    <property type="evidence" value="ECO:0007669"/>
    <property type="project" value="TreeGrafter"/>
</dbReference>
<evidence type="ECO:0000313" key="1">
    <source>
        <dbReference type="Proteomes" id="UP000504611"/>
    </source>
</evidence>
<evidence type="ECO:0000313" key="2">
    <source>
        <dbReference type="RefSeq" id="XP_010789195.1"/>
    </source>
</evidence>
<name>A0A6I9PNH2_9TELE</name>
<dbReference type="GeneID" id="104962456"/>
<dbReference type="Proteomes" id="UP000504611">
    <property type="component" value="Unplaced"/>
</dbReference>
<dbReference type="PANTHER" id="PTHR46399:SF9">
    <property type="entry name" value="RYANODINE RECEPTOR 3"/>
    <property type="match status" value="1"/>
</dbReference>
<dbReference type="GO" id="GO:0014808">
    <property type="term" value="P:release of sequestered calcium ion into cytosol by sarcoplasmic reticulum"/>
    <property type="evidence" value="ECO:0007669"/>
    <property type="project" value="TreeGrafter"/>
</dbReference>
<dbReference type="GO" id="GO:0042383">
    <property type="term" value="C:sarcolemma"/>
    <property type="evidence" value="ECO:0007669"/>
    <property type="project" value="TreeGrafter"/>
</dbReference>
<dbReference type="InterPro" id="IPR015925">
    <property type="entry name" value="Ryanodine_IP3_receptor"/>
</dbReference>
<proteinExistence type="predicted"/>
<dbReference type="GO" id="GO:0005790">
    <property type="term" value="C:smooth endoplasmic reticulum"/>
    <property type="evidence" value="ECO:0007669"/>
    <property type="project" value="TreeGrafter"/>
</dbReference>